<dbReference type="InterPro" id="IPR038765">
    <property type="entry name" value="Papain-like_cys_pep_sf"/>
</dbReference>
<dbReference type="PANTHER" id="PTHR33490">
    <property type="entry name" value="BLR5614 PROTEIN-RELATED"/>
    <property type="match status" value="1"/>
</dbReference>
<dbReference type="KEGG" id="rtu:PR017_10630"/>
<protein>
    <submittedName>
        <fullName evidence="2">Transglutaminase family protein</fullName>
    </submittedName>
</protein>
<organism evidence="2 3">
    <name type="scientific">Rhizobium tumorigenes</name>
    <dbReference type="NCBI Taxonomy" id="2041385"/>
    <lineage>
        <taxon>Bacteria</taxon>
        <taxon>Pseudomonadati</taxon>
        <taxon>Pseudomonadota</taxon>
        <taxon>Alphaproteobacteria</taxon>
        <taxon>Hyphomicrobiales</taxon>
        <taxon>Rhizobiaceae</taxon>
        <taxon>Rhizobium/Agrobacterium group</taxon>
        <taxon>Rhizobium</taxon>
    </lineage>
</organism>
<reference evidence="3" key="2">
    <citation type="journal article" date="2023" name="MicrobiologyOpen">
        <title>Genomics of the tumorigenes clade of the family Rhizobiaceae and description of Rhizobium rhododendri sp. nov.</title>
        <authorList>
            <person name="Kuzmanovic N."/>
            <person name="diCenzo G.C."/>
            <person name="Bunk B."/>
            <person name="Sproeer C."/>
            <person name="Fruehling A."/>
            <person name="Neumann-Schaal M."/>
            <person name="Overmann J."/>
            <person name="Smalla K."/>
        </authorList>
    </citation>
    <scope>NUCLEOTIDE SEQUENCE [LARGE SCALE GENOMIC DNA]</scope>
    <source>
        <strain evidence="3">1078</strain>
    </source>
</reference>
<dbReference type="Pfam" id="PF01841">
    <property type="entry name" value="Transglut_core"/>
    <property type="match status" value="1"/>
</dbReference>
<dbReference type="RefSeq" id="WP_111222995.1">
    <property type="nucleotide sequence ID" value="NZ_CP117255.1"/>
</dbReference>
<evidence type="ECO:0000313" key="3">
    <source>
        <dbReference type="Proteomes" id="UP000249499"/>
    </source>
</evidence>
<dbReference type="SMART" id="SM00460">
    <property type="entry name" value="TGc"/>
    <property type="match status" value="1"/>
</dbReference>
<accession>A0AAF1K359</accession>
<feature type="domain" description="Transglutaminase-like" evidence="1">
    <location>
        <begin position="157"/>
        <end position="221"/>
    </location>
</feature>
<reference evidence="2 3" key="1">
    <citation type="journal article" date="2018" name="Sci. Rep.">
        <title>Rhizobium tumorigenes sp. nov., a novel plant tumorigenic bacterium isolated from cane gall tumors on thornless blackberry.</title>
        <authorList>
            <person name="Kuzmanovi N."/>
            <person name="Smalla K."/>
            <person name="Gronow S."/>
            <person name="PuBawska J."/>
        </authorList>
    </citation>
    <scope>NUCLEOTIDE SEQUENCE [LARGE SCALE GENOMIC DNA]</scope>
    <source>
        <strain evidence="2 3">1078</strain>
    </source>
</reference>
<evidence type="ECO:0000259" key="1">
    <source>
        <dbReference type="SMART" id="SM00460"/>
    </source>
</evidence>
<sequence>MRLKISHVTEYRYDEPSQFSLQRLRLTPLTGPGQTVIDWSLTVEGAKTEVEYDDQFGNRTNLMSLDGAQDRTRIVATGEIETHELNGVIGLHSGYCPLWLFLRDTPLTKAGKLTKELVRSAAGESEIGRMHALMGVINQTVEYIQGTSDTETTAEQALERKSGVCQDHAHIFIAAAHAMRIPARYVSGYLMMEGITEQTATHAWAEAYMPGLGWIGFDPANDICPDERYVRIATGLSYRDAAPVSGMRIGTPGESLTVKVTVEAEQMQSQSQS</sequence>
<keyword evidence="3" id="KW-1185">Reference proteome</keyword>
<dbReference type="PANTHER" id="PTHR33490:SF6">
    <property type="entry name" value="SLL1049 PROTEIN"/>
    <property type="match status" value="1"/>
</dbReference>
<proteinExistence type="predicted"/>
<dbReference type="Gene3D" id="3.10.620.30">
    <property type="match status" value="1"/>
</dbReference>
<dbReference type="InterPro" id="IPR013589">
    <property type="entry name" value="Bac_transglu_N"/>
</dbReference>
<name>A0AAF1K359_9HYPH</name>
<dbReference type="AlphaFoldDB" id="A0AAF1K359"/>
<evidence type="ECO:0000313" key="2">
    <source>
        <dbReference type="EMBL" id="WFR94294.1"/>
    </source>
</evidence>
<gene>
    <name evidence="2" type="ORF">PR017_10630</name>
</gene>
<dbReference type="Pfam" id="PF08379">
    <property type="entry name" value="Bact_transglu_N"/>
    <property type="match status" value="1"/>
</dbReference>
<dbReference type="Proteomes" id="UP000249499">
    <property type="component" value="Chromosome"/>
</dbReference>
<dbReference type="InterPro" id="IPR002931">
    <property type="entry name" value="Transglutaminase-like"/>
</dbReference>
<dbReference type="SUPFAM" id="SSF54001">
    <property type="entry name" value="Cysteine proteinases"/>
    <property type="match status" value="1"/>
</dbReference>
<dbReference type="EMBL" id="CP117255">
    <property type="protein sequence ID" value="WFR94294.1"/>
    <property type="molecule type" value="Genomic_DNA"/>
</dbReference>